<dbReference type="Pfam" id="PF07963">
    <property type="entry name" value="N_methyl"/>
    <property type="match status" value="1"/>
</dbReference>
<feature type="compositionally biased region" description="Polar residues" evidence="1">
    <location>
        <begin position="156"/>
        <end position="181"/>
    </location>
</feature>
<dbReference type="EMBL" id="CP036426">
    <property type="protein sequence ID" value="QDV32826.1"/>
    <property type="molecule type" value="Genomic_DNA"/>
</dbReference>
<dbReference type="InterPro" id="IPR027558">
    <property type="entry name" value="Pre_pil_HX9DG_C"/>
</dbReference>
<protein>
    <recommendedName>
        <fullName evidence="2">DUF1559 domain-containing protein</fullName>
    </recommendedName>
</protein>
<dbReference type="Gene3D" id="3.30.700.10">
    <property type="entry name" value="Glycoprotein, Type 4 Pilin"/>
    <property type="match status" value="1"/>
</dbReference>
<dbReference type="PANTHER" id="PTHR30093">
    <property type="entry name" value="GENERAL SECRETION PATHWAY PROTEIN G"/>
    <property type="match status" value="1"/>
</dbReference>
<dbReference type="PANTHER" id="PTHR30093:SF2">
    <property type="entry name" value="TYPE II SECRETION SYSTEM PROTEIN H"/>
    <property type="match status" value="1"/>
</dbReference>
<organism evidence="3 4">
    <name type="scientific">Tautonia plasticadhaerens</name>
    <dbReference type="NCBI Taxonomy" id="2527974"/>
    <lineage>
        <taxon>Bacteria</taxon>
        <taxon>Pseudomonadati</taxon>
        <taxon>Planctomycetota</taxon>
        <taxon>Planctomycetia</taxon>
        <taxon>Isosphaerales</taxon>
        <taxon>Isosphaeraceae</taxon>
        <taxon>Tautonia</taxon>
    </lineage>
</organism>
<dbReference type="NCBIfam" id="TIGR04294">
    <property type="entry name" value="pre_pil_HX9DG"/>
    <property type="match status" value="1"/>
</dbReference>
<feature type="region of interest" description="Disordered" evidence="1">
    <location>
        <begin position="156"/>
        <end position="189"/>
    </location>
</feature>
<name>A0A518GW58_9BACT</name>
<evidence type="ECO:0000259" key="2">
    <source>
        <dbReference type="Pfam" id="PF07596"/>
    </source>
</evidence>
<keyword evidence="4" id="KW-1185">Reference proteome</keyword>
<dbReference type="InterPro" id="IPR045584">
    <property type="entry name" value="Pilin-like"/>
</dbReference>
<evidence type="ECO:0000256" key="1">
    <source>
        <dbReference type="SAM" id="MobiDB-lite"/>
    </source>
</evidence>
<feature type="domain" description="DUF1559" evidence="2">
    <location>
        <begin position="34"/>
        <end position="336"/>
    </location>
</feature>
<evidence type="ECO:0000313" key="3">
    <source>
        <dbReference type="EMBL" id="QDV32826.1"/>
    </source>
</evidence>
<sequence length="356" mass="37588">MRRPRPRRAFTLIELLVVIAIIGVLIALLLPAVQSAREAARRAECTNNLKQIGLAMHNYHSSLNCFPVGFLYPDPARVYPGVPLLHYRWSVLAQLSPYLEQASVFNALNMDWPTAPGPAAVLGTPPWTIFPVNTSILATKVKFFLCPSDGAGPSTTLPGGVTSGPSNYHFSTGDGSPNSANPGDAGQKVPANGAFVLGRPQTAATIRDGLSGTVAASEQLIGPGGSTPPSDTRLAAAIGSTPLPNAIPGTAGYDPSGPCGRPTTWRLDLGFGWWDGDYRTNLYNHYLTPNSKLHDCWQASPPHNPAIKAARSFHPGGVNALFADGHVAFVKDTIDPVAWRAVSTRAGGEVVSADAL</sequence>
<dbReference type="KEGG" id="tpla:ElP_06660"/>
<dbReference type="Pfam" id="PF07596">
    <property type="entry name" value="SBP_bac_10"/>
    <property type="match status" value="1"/>
</dbReference>
<dbReference type="OrthoDB" id="258404at2"/>
<reference evidence="3 4" key="1">
    <citation type="submission" date="2019-02" db="EMBL/GenBank/DDBJ databases">
        <title>Deep-cultivation of Planctomycetes and their phenomic and genomic characterization uncovers novel biology.</title>
        <authorList>
            <person name="Wiegand S."/>
            <person name="Jogler M."/>
            <person name="Boedeker C."/>
            <person name="Pinto D."/>
            <person name="Vollmers J."/>
            <person name="Rivas-Marin E."/>
            <person name="Kohn T."/>
            <person name="Peeters S.H."/>
            <person name="Heuer A."/>
            <person name="Rast P."/>
            <person name="Oberbeckmann S."/>
            <person name="Bunk B."/>
            <person name="Jeske O."/>
            <person name="Meyerdierks A."/>
            <person name="Storesund J.E."/>
            <person name="Kallscheuer N."/>
            <person name="Luecker S."/>
            <person name="Lage O.M."/>
            <person name="Pohl T."/>
            <person name="Merkel B.J."/>
            <person name="Hornburger P."/>
            <person name="Mueller R.-W."/>
            <person name="Bruemmer F."/>
            <person name="Labrenz M."/>
            <person name="Spormann A.M."/>
            <person name="Op den Camp H."/>
            <person name="Overmann J."/>
            <person name="Amann R."/>
            <person name="Jetten M.S.M."/>
            <person name="Mascher T."/>
            <person name="Medema M.H."/>
            <person name="Devos D.P."/>
            <person name="Kaster A.-K."/>
            <person name="Ovreas L."/>
            <person name="Rohde M."/>
            <person name="Galperin M.Y."/>
            <person name="Jogler C."/>
        </authorList>
    </citation>
    <scope>NUCLEOTIDE SEQUENCE [LARGE SCALE GENOMIC DNA]</scope>
    <source>
        <strain evidence="3 4">ElP</strain>
    </source>
</reference>
<dbReference type="RefSeq" id="WP_145267206.1">
    <property type="nucleotide sequence ID" value="NZ_CP036426.1"/>
</dbReference>
<dbReference type="SUPFAM" id="SSF54523">
    <property type="entry name" value="Pili subunits"/>
    <property type="match status" value="1"/>
</dbReference>
<dbReference type="InterPro" id="IPR012902">
    <property type="entry name" value="N_methyl_site"/>
</dbReference>
<dbReference type="AlphaFoldDB" id="A0A518GW58"/>
<dbReference type="InterPro" id="IPR011453">
    <property type="entry name" value="DUF1559"/>
</dbReference>
<accession>A0A518GW58</accession>
<proteinExistence type="predicted"/>
<gene>
    <name evidence="3" type="ORF">ElP_06660</name>
</gene>
<dbReference type="NCBIfam" id="TIGR02532">
    <property type="entry name" value="IV_pilin_GFxxxE"/>
    <property type="match status" value="1"/>
</dbReference>
<dbReference type="Proteomes" id="UP000317835">
    <property type="component" value="Chromosome"/>
</dbReference>
<evidence type="ECO:0000313" key="4">
    <source>
        <dbReference type="Proteomes" id="UP000317835"/>
    </source>
</evidence>